<gene>
    <name evidence="1" type="ORF">S01H1_62715</name>
</gene>
<protein>
    <submittedName>
        <fullName evidence="1">Uncharacterized protein</fullName>
    </submittedName>
</protein>
<reference evidence="1" key="1">
    <citation type="journal article" date="2014" name="Front. Microbiol.">
        <title>High frequency of phylogenetically diverse reductive dehalogenase-homologous genes in deep subseafloor sedimentary metagenomes.</title>
        <authorList>
            <person name="Kawai M."/>
            <person name="Futagami T."/>
            <person name="Toyoda A."/>
            <person name="Takaki Y."/>
            <person name="Nishi S."/>
            <person name="Hori S."/>
            <person name="Arai W."/>
            <person name="Tsubouchi T."/>
            <person name="Morono Y."/>
            <person name="Uchiyama I."/>
            <person name="Ito T."/>
            <person name="Fujiyama A."/>
            <person name="Inagaki F."/>
            <person name="Takami H."/>
        </authorList>
    </citation>
    <scope>NUCLEOTIDE SEQUENCE</scope>
    <source>
        <strain evidence="1">Expedition CK06-06</strain>
    </source>
</reference>
<accession>X0XZ64</accession>
<organism evidence="1">
    <name type="scientific">marine sediment metagenome</name>
    <dbReference type="NCBI Taxonomy" id="412755"/>
    <lineage>
        <taxon>unclassified sequences</taxon>
        <taxon>metagenomes</taxon>
        <taxon>ecological metagenomes</taxon>
    </lineage>
</organism>
<name>X0XZ64_9ZZZZ</name>
<feature type="non-terminal residue" evidence="1">
    <location>
        <position position="1"/>
    </location>
</feature>
<evidence type="ECO:0000313" key="1">
    <source>
        <dbReference type="EMBL" id="GAG41858.1"/>
    </source>
</evidence>
<sequence length="61" mass="6789">AYTNNPEYCLTHYFSFPDNVAAPATSLPDDIANIYEVHLPAITFVHGINDRFATVGAQSWM</sequence>
<comment type="caution">
    <text evidence="1">The sequence shown here is derived from an EMBL/GenBank/DDBJ whole genome shotgun (WGS) entry which is preliminary data.</text>
</comment>
<dbReference type="EMBL" id="BARS01041218">
    <property type="protein sequence ID" value="GAG41858.1"/>
    <property type="molecule type" value="Genomic_DNA"/>
</dbReference>
<proteinExistence type="predicted"/>
<dbReference type="AlphaFoldDB" id="X0XZ64"/>